<evidence type="ECO:0000256" key="9">
    <source>
        <dbReference type="SAM" id="MobiDB-lite"/>
    </source>
</evidence>
<feature type="compositionally biased region" description="Polar residues" evidence="9">
    <location>
        <begin position="8"/>
        <end position="19"/>
    </location>
</feature>
<sequence>MAEEEVGQNFTTNESSRMNSEGPGPARRKPRVLLGACGCYSAGKFGEICQCFLTWADVKAVVTKEACYFVDPFSFPYDSVRLHFDNQQWLFWEKHNSGLDVDLYKWADIIVIAPMSADAIAKMLGGLCDNLLTSIIRLWDYKKPLYVAPSMDPFMWNNPLTGRQLQSLSELGSILITKGGDVTDWDHMPEPAIISEFVSLDYMLNRRAE</sequence>
<proteinExistence type="inferred from homology"/>
<comment type="caution">
    <text evidence="11">The sequence shown here is derived from an EMBL/GenBank/DDBJ whole genome shotgun (WGS) entry which is preliminary data.</text>
</comment>
<keyword evidence="12" id="KW-1185">Reference proteome</keyword>
<evidence type="ECO:0000256" key="8">
    <source>
        <dbReference type="ARBA" id="ARBA00066422"/>
    </source>
</evidence>
<evidence type="ECO:0000256" key="2">
    <source>
        <dbReference type="ARBA" id="ARBA00022604"/>
    </source>
</evidence>
<keyword evidence="2" id="KW-0341">Growth regulation</keyword>
<dbReference type="EC" id="4.1.1.36" evidence="8"/>
<dbReference type="Proteomes" id="UP001341840">
    <property type="component" value="Unassembled WGS sequence"/>
</dbReference>
<dbReference type="SUPFAM" id="SSF52507">
    <property type="entry name" value="Homo-oligomeric flavin-containing Cys decarboxylases, HFCD"/>
    <property type="match status" value="1"/>
</dbReference>
<evidence type="ECO:0000256" key="5">
    <source>
        <dbReference type="ARBA" id="ARBA00022993"/>
    </source>
</evidence>
<dbReference type="InterPro" id="IPR036551">
    <property type="entry name" value="Flavin_trans-like"/>
</dbReference>
<evidence type="ECO:0000313" key="11">
    <source>
        <dbReference type="EMBL" id="MED6134274.1"/>
    </source>
</evidence>
<dbReference type="EMBL" id="JASCZI010060585">
    <property type="protein sequence ID" value="MED6134274.1"/>
    <property type="molecule type" value="Genomic_DNA"/>
</dbReference>
<dbReference type="Gene3D" id="3.40.50.1950">
    <property type="entry name" value="Flavin prenyltransferase-like"/>
    <property type="match status" value="1"/>
</dbReference>
<keyword evidence="4" id="KW-0210">Decarboxylase</keyword>
<dbReference type="PANTHER" id="PTHR14359">
    <property type="entry name" value="HOMO-OLIGOMERIC FLAVIN CONTAINING CYS DECARBOXYLASE FAMILY"/>
    <property type="match status" value="1"/>
</dbReference>
<organism evidence="11 12">
    <name type="scientific">Stylosanthes scabra</name>
    <dbReference type="NCBI Taxonomy" id="79078"/>
    <lineage>
        <taxon>Eukaryota</taxon>
        <taxon>Viridiplantae</taxon>
        <taxon>Streptophyta</taxon>
        <taxon>Embryophyta</taxon>
        <taxon>Tracheophyta</taxon>
        <taxon>Spermatophyta</taxon>
        <taxon>Magnoliopsida</taxon>
        <taxon>eudicotyledons</taxon>
        <taxon>Gunneridae</taxon>
        <taxon>Pentapetalae</taxon>
        <taxon>rosids</taxon>
        <taxon>fabids</taxon>
        <taxon>Fabales</taxon>
        <taxon>Fabaceae</taxon>
        <taxon>Papilionoideae</taxon>
        <taxon>50 kb inversion clade</taxon>
        <taxon>dalbergioids sensu lato</taxon>
        <taxon>Dalbergieae</taxon>
        <taxon>Pterocarpus clade</taxon>
        <taxon>Stylosanthes</taxon>
    </lineage>
</organism>
<feature type="region of interest" description="Disordered" evidence="9">
    <location>
        <begin position="1"/>
        <end position="27"/>
    </location>
</feature>
<comment type="cofactor">
    <cofactor evidence="1">
        <name>FMN</name>
        <dbReference type="ChEBI" id="CHEBI:58210"/>
    </cofactor>
</comment>
<keyword evidence="5" id="KW-0173">Coenzyme A biosynthesis</keyword>
<keyword evidence="3" id="KW-0285">Flavoprotein</keyword>
<dbReference type="Pfam" id="PF02441">
    <property type="entry name" value="Flavoprotein"/>
    <property type="match status" value="1"/>
</dbReference>
<dbReference type="PANTHER" id="PTHR14359:SF6">
    <property type="entry name" value="PHOSPHOPANTOTHENOYLCYSTEINE DECARBOXYLASE"/>
    <property type="match status" value="1"/>
</dbReference>
<evidence type="ECO:0000313" key="12">
    <source>
        <dbReference type="Proteomes" id="UP001341840"/>
    </source>
</evidence>
<name>A0ABU6SDB6_9FABA</name>
<evidence type="ECO:0000256" key="7">
    <source>
        <dbReference type="ARBA" id="ARBA00060685"/>
    </source>
</evidence>
<comment type="similarity">
    <text evidence="6">Belongs to the HFCD (homooligomeric flavin containing Cys decarboxylase) superfamily.</text>
</comment>
<evidence type="ECO:0000256" key="3">
    <source>
        <dbReference type="ARBA" id="ARBA00022643"/>
    </source>
</evidence>
<evidence type="ECO:0000256" key="6">
    <source>
        <dbReference type="ARBA" id="ARBA00038350"/>
    </source>
</evidence>
<reference evidence="11 12" key="1">
    <citation type="journal article" date="2023" name="Plants (Basel)">
        <title>Bridging the Gap: Combining Genomics and Transcriptomics Approaches to Understand Stylosanthes scabra, an Orphan Legume from the Brazilian Caatinga.</title>
        <authorList>
            <person name="Ferreira-Neto J.R.C."/>
            <person name="da Silva M.D."/>
            <person name="Binneck E."/>
            <person name="de Melo N.F."/>
            <person name="da Silva R.H."/>
            <person name="de Melo A.L.T.M."/>
            <person name="Pandolfi V."/>
            <person name="Bustamante F.O."/>
            <person name="Brasileiro-Vidal A.C."/>
            <person name="Benko-Iseppon A.M."/>
        </authorList>
    </citation>
    <scope>NUCLEOTIDE SEQUENCE [LARGE SCALE GENOMIC DNA]</scope>
    <source>
        <tissue evidence="11">Leaves</tissue>
    </source>
</reference>
<evidence type="ECO:0000256" key="1">
    <source>
        <dbReference type="ARBA" id="ARBA00001917"/>
    </source>
</evidence>
<feature type="domain" description="Flavoprotein" evidence="10">
    <location>
        <begin position="31"/>
        <end position="180"/>
    </location>
</feature>
<keyword evidence="4" id="KW-0456">Lyase</keyword>
<comment type="pathway">
    <text evidence="7">Cofactor biosynthesis; coenzyme A biosynthesis; CoA from (R)-pantothenate: step 3/5.</text>
</comment>
<gene>
    <name evidence="11" type="ORF">PIB30_035544</name>
</gene>
<evidence type="ECO:0000256" key="4">
    <source>
        <dbReference type="ARBA" id="ARBA00022793"/>
    </source>
</evidence>
<evidence type="ECO:0000259" key="10">
    <source>
        <dbReference type="Pfam" id="PF02441"/>
    </source>
</evidence>
<protein>
    <recommendedName>
        <fullName evidence="8">phosphopantothenoylcysteine decarboxylase</fullName>
        <ecNumber evidence="8">4.1.1.36</ecNumber>
    </recommendedName>
</protein>
<accession>A0ABU6SDB6</accession>
<dbReference type="InterPro" id="IPR003382">
    <property type="entry name" value="Flavoprotein"/>
</dbReference>
<keyword evidence="3" id="KW-0288">FMN</keyword>